<sequence>MTGQPDSLTAMAARGLVVEISQILNESLEIQKKLLKMESKTGEIRQAKLIKDLGISPNTLKIWNEQGLTPINRGGSLFYLLEDLHKFNY</sequence>
<name>A0A2Z3KFW8_LACLL</name>
<dbReference type="EMBL" id="CP028160">
    <property type="protein sequence ID" value="AWN66602.1"/>
    <property type="molecule type" value="Genomic_DNA"/>
</dbReference>
<proteinExistence type="predicted"/>
<dbReference type="AlphaFoldDB" id="A0A2Z3KFW8"/>
<reference evidence="1 2" key="1">
    <citation type="submission" date="2018-03" db="EMBL/GenBank/DDBJ databases">
        <title>Genome sequence of Lactococcus lactis strain 14B4 from almond drupe.</title>
        <authorList>
            <person name="Tran T.D."/>
            <person name="McGarvey J.A."/>
            <person name="Huynh S."/>
            <person name="Parker C.T."/>
        </authorList>
    </citation>
    <scope>NUCLEOTIDE SEQUENCE [LARGE SCALE GENOMIC DNA]</scope>
    <source>
        <strain evidence="1 2">14B4</strain>
    </source>
</reference>
<evidence type="ECO:0000313" key="2">
    <source>
        <dbReference type="Proteomes" id="UP000245919"/>
    </source>
</evidence>
<dbReference type="GeneID" id="89634230"/>
<dbReference type="SUPFAM" id="SSF46955">
    <property type="entry name" value="Putative DNA-binding domain"/>
    <property type="match status" value="1"/>
</dbReference>
<organism evidence="1 2">
    <name type="scientific">Lactococcus lactis subsp. lactis</name>
    <name type="common">Streptococcus lactis</name>
    <dbReference type="NCBI Taxonomy" id="1360"/>
    <lineage>
        <taxon>Bacteria</taxon>
        <taxon>Bacillati</taxon>
        <taxon>Bacillota</taxon>
        <taxon>Bacilli</taxon>
        <taxon>Lactobacillales</taxon>
        <taxon>Streptococcaceae</taxon>
        <taxon>Lactococcus</taxon>
    </lineage>
</organism>
<dbReference type="InterPro" id="IPR009061">
    <property type="entry name" value="DNA-bd_dom_put_sf"/>
</dbReference>
<accession>A0A2Z3KFW8</accession>
<dbReference type="RefSeq" id="WP_109991289.1">
    <property type="nucleotide sequence ID" value="NZ_CP028160.1"/>
</dbReference>
<evidence type="ECO:0000313" key="1">
    <source>
        <dbReference type="EMBL" id="AWN66602.1"/>
    </source>
</evidence>
<gene>
    <name evidence="1" type="ORF">LL14B4_10605</name>
</gene>
<dbReference type="Proteomes" id="UP000245919">
    <property type="component" value="Chromosome"/>
</dbReference>
<protein>
    <submittedName>
        <fullName evidence="1">Transcriptional regulator</fullName>
    </submittedName>
</protein>